<dbReference type="Gene3D" id="3.30.420.10">
    <property type="entry name" value="Ribonuclease H-like superfamily/Ribonuclease H"/>
    <property type="match status" value="1"/>
</dbReference>
<sequence>TPTEIPLKAVYSDDAVDRSTVNRWIIKCCGCQPGKAIIVNETCSGHPITATDDKHRKHVDNLIQNYRRITQKRIANHIGTIPPMILQHDNACPHTSCATEEALRNLKFELIPHPPYPPNIAYCDFYIFPLIKRVLKGNHYTSDYEVKAAIASWIRENSE</sequence>
<keyword evidence="2" id="KW-1185">Reference proteome</keyword>
<dbReference type="GO" id="GO:0003676">
    <property type="term" value="F:nucleic acid binding"/>
    <property type="evidence" value="ECO:0007669"/>
    <property type="project" value="InterPro"/>
</dbReference>
<dbReference type="InterPro" id="IPR052709">
    <property type="entry name" value="Transposase-MT_Hybrid"/>
</dbReference>
<evidence type="ECO:0000313" key="2">
    <source>
        <dbReference type="Proteomes" id="UP000792457"/>
    </source>
</evidence>
<proteinExistence type="predicted"/>
<feature type="non-terminal residue" evidence="1">
    <location>
        <position position="159"/>
    </location>
</feature>
<evidence type="ECO:0008006" key="3">
    <source>
        <dbReference type="Google" id="ProtNLM"/>
    </source>
</evidence>
<reference evidence="1" key="1">
    <citation type="submission" date="2013-04" db="EMBL/GenBank/DDBJ databases">
        <authorList>
            <person name="Qu J."/>
            <person name="Murali S.C."/>
            <person name="Bandaranaike D."/>
            <person name="Bellair M."/>
            <person name="Blankenburg K."/>
            <person name="Chao H."/>
            <person name="Dinh H."/>
            <person name="Doddapaneni H."/>
            <person name="Downs B."/>
            <person name="Dugan-Rocha S."/>
            <person name="Elkadiri S."/>
            <person name="Gnanaolivu R.D."/>
            <person name="Hernandez B."/>
            <person name="Javaid M."/>
            <person name="Jayaseelan J.C."/>
            <person name="Lee S."/>
            <person name="Li M."/>
            <person name="Ming W."/>
            <person name="Munidasa M."/>
            <person name="Muniz J."/>
            <person name="Nguyen L."/>
            <person name="Ongeri F."/>
            <person name="Osuji N."/>
            <person name="Pu L.-L."/>
            <person name="Puazo M."/>
            <person name="Qu C."/>
            <person name="Quiroz J."/>
            <person name="Raj R."/>
            <person name="Weissenberger G."/>
            <person name="Xin Y."/>
            <person name="Zou X."/>
            <person name="Han Y."/>
            <person name="Richards S."/>
            <person name="Worley K."/>
            <person name="Muzny D."/>
            <person name="Gibbs R."/>
        </authorList>
    </citation>
    <scope>NUCLEOTIDE SEQUENCE</scope>
    <source>
        <strain evidence="1">Sampled in the wild</strain>
    </source>
</reference>
<dbReference type="InterPro" id="IPR036397">
    <property type="entry name" value="RNaseH_sf"/>
</dbReference>
<gene>
    <name evidence="1" type="ORF">J437_LFUL013939</name>
</gene>
<dbReference type="Proteomes" id="UP000792457">
    <property type="component" value="Unassembled WGS sequence"/>
</dbReference>
<comment type="caution">
    <text evidence="1">The sequence shown here is derived from an EMBL/GenBank/DDBJ whole genome shotgun (WGS) entry which is preliminary data.</text>
</comment>
<dbReference type="EMBL" id="KZ308960">
    <property type="protein sequence ID" value="KAG8235855.1"/>
    <property type="molecule type" value="Genomic_DNA"/>
</dbReference>
<dbReference type="AlphaFoldDB" id="A0A8K0KJ81"/>
<reference evidence="1" key="2">
    <citation type="submission" date="2017-10" db="EMBL/GenBank/DDBJ databases">
        <title>Ladona fulva Genome sequencing and assembly.</title>
        <authorList>
            <person name="Murali S."/>
            <person name="Richards S."/>
            <person name="Bandaranaike D."/>
            <person name="Bellair M."/>
            <person name="Blankenburg K."/>
            <person name="Chao H."/>
            <person name="Dinh H."/>
            <person name="Doddapaneni H."/>
            <person name="Dugan-Rocha S."/>
            <person name="Elkadiri S."/>
            <person name="Gnanaolivu R."/>
            <person name="Hernandez B."/>
            <person name="Skinner E."/>
            <person name="Javaid M."/>
            <person name="Lee S."/>
            <person name="Li M."/>
            <person name="Ming W."/>
            <person name="Munidasa M."/>
            <person name="Muniz J."/>
            <person name="Nguyen L."/>
            <person name="Hughes D."/>
            <person name="Osuji N."/>
            <person name="Pu L.-L."/>
            <person name="Puazo M."/>
            <person name="Qu C."/>
            <person name="Quiroz J."/>
            <person name="Raj R."/>
            <person name="Weissenberger G."/>
            <person name="Xin Y."/>
            <person name="Zou X."/>
            <person name="Han Y."/>
            <person name="Worley K."/>
            <person name="Muzny D."/>
            <person name="Gibbs R."/>
        </authorList>
    </citation>
    <scope>NUCLEOTIDE SEQUENCE</scope>
    <source>
        <strain evidence="1">Sampled in the wild</strain>
    </source>
</reference>
<accession>A0A8K0KJ81</accession>
<organism evidence="1 2">
    <name type="scientific">Ladona fulva</name>
    <name type="common">Scarce chaser dragonfly</name>
    <name type="synonym">Libellula fulva</name>
    <dbReference type="NCBI Taxonomy" id="123851"/>
    <lineage>
        <taxon>Eukaryota</taxon>
        <taxon>Metazoa</taxon>
        <taxon>Ecdysozoa</taxon>
        <taxon>Arthropoda</taxon>
        <taxon>Hexapoda</taxon>
        <taxon>Insecta</taxon>
        <taxon>Pterygota</taxon>
        <taxon>Palaeoptera</taxon>
        <taxon>Odonata</taxon>
        <taxon>Epiprocta</taxon>
        <taxon>Anisoptera</taxon>
        <taxon>Libelluloidea</taxon>
        <taxon>Libellulidae</taxon>
        <taxon>Ladona</taxon>
    </lineage>
</organism>
<protein>
    <recommendedName>
        <fullName evidence="3">Transposase</fullName>
    </recommendedName>
</protein>
<dbReference type="OrthoDB" id="10017160at2759"/>
<evidence type="ECO:0000313" key="1">
    <source>
        <dbReference type="EMBL" id="KAG8235855.1"/>
    </source>
</evidence>
<name>A0A8K0KJ81_LADFU</name>
<dbReference type="PANTHER" id="PTHR46060:SF1">
    <property type="entry name" value="MARINER MOS1 TRANSPOSASE-LIKE PROTEIN"/>
    <property type="match status" value="1"/>
</dbReference>
<dbReference type="PANTHER" id="PTHR46060">
    <property type="entry name" value="MARINER MOS1 TRANSPOSASE-LIKE PROTEIN"/>
    <property type="match status" value="1"/>
</dbReference>